<feature type="non-terminal residue" evidence="1">
    <location>
        <position position="92"/>
    </location>
</feature>
<sequence length="92" mass="10585">EAIFRNGIEYGSYQQIDDTGARVNGDNQHVQIICNPSYSAYFTTANKDRLTIIDLFNNFAPRQYIYNQEVQELLSTFNISIKMQDAVEQALK</sequence>
<gene>
    <name evidence="1" type="ORF">S01H4_65931</name>
</gene>
<dbReference type="EMBL" id="BART01040560">
    <property type="protein sequence ID" value="GAH30054.1"/>
    <property type="molecule type" value="Genomic_DNA"/>
</dbReference>
<name>X1FL19_9ZZZZ</name>
<comment type="caution">
    <text evidence="1">The sequence shown here is derived from an EMBL/GenBank/DDBJ whole genome shotgun (WGS) entry which is preliminary data.</text>
</comment>
<feature type="non-terminal residue" evidence="1">
    <location>
        <position position="1"/>
    </location>
</feature>
<evidence type="ECO:0000313" key="1">
    <source>
        <dbReference type="EMBL" id="GAH30054.1"/>
    </source>
</evidence>
<accession>X1FL19</accession>
<organism evidence="1">
    <name type="scientific">marine sediment metagenome</name>
    <dbReference type="NCBI Taxonomy" id="412755"/>
    <lineage>
        <taxon>unclassified sequences</taxon>
        <taxon>metagenomes</taxon>
        <taxon>ecological metagenomes</taxon>
    </lineage>
</organism>
<protein>
    <submittedName>
        <fullName evidence="1">Uncharacterized protein</fullName>
    </submittedName>
</protein>
<dbReference type="AlphaFoldDB" id="X1FL19"/>
<proteinExistence type="predicted"/>
<reference evidence="1" key="1">
    <citation type="journal article" date="2014" name="Front. Microbiol.">
        <title>High frequency of phylogenetically diverse reductive dehalogenase-homologous genes in deep subseafloor sedimentary metagenomes.</title>
        <authorList>
            <person name="Kawai M."/>
            <person name="Futagami T."/>
            <person name="Toyoda A."/>
            <person name="Takaki Y."/>
            <person name="Nishi S."/>
            <person name="Hori S."/>
            <person name="Arai W."/>
            <person name="Tsubouchi T."/>
            <person name="Morono Y."/>
            <person name="Uchiyama I."/>
            <person name="Ito T."/>
            <person name="Fujiyama A."/>
            <person name="Inagaki F."/>
            <person name="Takami H."/>
        </authorList>
    </citation>
    <scope>NUCLEOTIDE SEQUENCE</scope>
    <source>
        <strain evidence="1">Expedition CK06-06</strain>
    </source>
</reference>